<dbReference type="InterPro" id="IPR040720">
    <property type="entry name" value="GH81_C"/>
</dbReference>
<dbReference type="GO" id="GO:0042973">
    <property type="term" value="F:glucan endo-1,3-beta-D-glucosidase activity"/>
    <property type="evidence" value="ECO:0007669"/>
    <property type="project" value="UniProtKB-EC"/>
</dbReference>
<dbReference type="PANTHER" id="PTHR31983:SF0">
    <property type="entry name" value="GLUCAN ENDO-1,3-BETA-D-GLUCOSIDASE 2"/>
    <property type="match status" value="1"/>
</dbReference>
<name>A0A835QKQ1_VANPL</name>
<dbReference type="GO" id="GO:0071555">
    <property type="term" value="P:cell wall organization"/>
    <property type="evidence" value="ECO:0007669"/>
    <property type="project" value="UniProtKB-KW"/>
</dbReference>
<dbReference type="OrthoDB" id="4473401at2759"/>
<dbReference type="Pfam" id="PF17652">
    <property type="entry name" value="Glyco_hydro81C"/>
    <property type="match status" value="1"/>
</dbReference>
<dbReference type="EC" id="3.2.1.39" evidence="3"/>
<dbReference type="EMBL" id="JADCNM010000007">
    <property type="protein sequence ID" value="KAG0475115.1"/>
    <property type="molecule type" value="Genomic_DNA"/>
</dbReference>
<protein>
    <recommendedName>
        <fullName evidence="3">glucan endo-1,3-beta-D-glucosidase</fullName>
        <ecNumber evidence="3">3.2.1.39</ecNumber>
    </recommendedName>
</protein>
<comment type="caution">
    <text evidence="10">The sequence shown here is derived from an EMBL/GenBank/DDBJ whole genome shotgun (WGS) entry which is preliminary data.</text>
</comment>
<comment type="similarity">
    <text evidence="2">Belongs to the glycosyl hydrolase 81 family.</text>
</comment>
<accession>A0A835QKQ1</accession>
<evidence type="ECO:0000256" key="5">
    <source>
        <dbReference type="ARBA" id="ARBA00023277"/>
    </source>
</evidence>
<keyword evidence="4" id="KW-0378">Hydrolase</keyword>
<feature type="domain" description="Glycosyl hydrolase family 81 C-terminal" evidence="9">
    <location>
        <begin position="2"/>
        <end position="209"/>
    </location>
</feature>
<evidence type="ECO:0000256" key="2">
    <source>
        <dbReference type="ARBA" id="ARBA00010730"/>
    </source>
</evidence>
<dbReference type="PANTHER" id="PTHR31983">
    <property type="entry name" value="ENDO-1,3(4)-BETA-GLUCANASE 1"/>
    <property type="match status" value="1"/>
</dbReference>
<evidence type="ECO:0000256" key="3">
    <source>
        <dbReference type="ARBA" id="ARBA00012780"/>
    </source>
</evidence>
<evidence type="ECO:0000313" key="10">
    <source>
        <dbReference type="EMBL" id="KAG0475115.1"/>
    </source>
</evidence>
<keyword evidence="7" id="KW-0961">Cell wall biogenesis/degradation</keyword>
<sequence length="230" mass="26325">MADYMNLSRRSASNYARLRCFDLWKLHSWAGGLTEFADGRNQESTSEALNAYYSAALMGLSYGDTHLVSIGSTLAAFEIAAAETWWHVREGEGMYEEDFSRENRVVGVLWSNKRDSGLWFAPAERRDCRLGIQVLPLLPITEALFKDIDFVKALVKWTLPALTREGVTDGWRGFVYAMEGVYDMESALDKIRSLTGFDDGNSLSNLLWWVYSRLEEDDWVRGCWFGHYCH</sequence>
<gene>
    <name evidence="10" type="ORF">HPP92_014801</name>
</gene>
<dbReference type="Proteomes" id="UP000639772">
    <property type="component" value="Chromosome 7"/>
</dbReference>
<evidence type="ECO:0000259" key="9">
    <source>
        <dbReference type="Pfam" id="PF17652"/>
    </source>
</evidence>
<evidence type="ECO:0000256" key="1">
    <source>
        <dbReference type="ARBA" id="ARBA00000382"/>
    </source>
</evidence>
<evidence type="ECO:0000256" key="8">
    <source>
        <dbReference type="ARBA" id="ARBA00023326"/>
    </source>
</evidence>
<keyword evidence="6" id="KW-0326">Glycosidase</keyword>
<evidence type="ECO:0000313" key="11">
    <source>
        <dbReference type="Proteomes" id="UP000639772"/>
    </source>
</evidence>
<reference evidence="10 11" key="1">
    <citation type="journal article" date="2020" name="Nat. Food">
        <title>A phased Vanilla planifolia genome enables genetic improvement of flavour and production.</title>
        <authorList>
            <person name="Hasing T."/>
            <person name="Tang H."/>
            <person name="Brym M."/>
            <person name="Khazi F."/>
            <person name="Huang T."/>
            <person name="Chambers A.H."/>
        </authorList>
    </citation>
    <scope>NUCLEOTIDE SEQUENCE [LARGE SCALE GENOMIC DNA]</scope>
    <source>
        <tissue evidence="10">Leaf</tissue>
    </source>
</reference>
<comment type="catalytic activity">
    <reaction evidence="1">
        <text>Hydrolysis of (1-&gt;3)-beta-D-glucosidic linkages in (1-&gt;3)-beta-D-glucans.</text>
        <dbReference type="EC" id="3.2.1.39"/>
    </reaction>
</comment>
<dbReference type="AlphaFoldDB" id="A0A835QKQ1"/>
<dbReference type="PROSITE" id="PS52008">
    <property type="entry name" value="GH81"/>
    <property type="match status" value="1"/>
</dbReference>
<dbReference type="InterPro" id="IPR005200">
    <property type="entry name" value="Endo-beta-glucanase"/>
</dbReference>
<proteinExistence type="inferred from homology"/>
<keyword evidence="8" id="KW-0624">Polysaccharide degradation</keyword>
<keyword evidence="5" id="KW-0119">Carbohydrate metabolism</keyword>
<dbReference type="GO" id="GO:0000272">
    <property type="term" value="P:polysaccharide catabolic process"/>
    <property type="evidence" value="ECO:0007669"/>
    <property type="project" value="UniProtKB-KW"/>
</dbReference>
<organism evidence="10 11">
    <name type="scientific">Vanilla planifolia</name>
    <name type="common">Vanilla</name>
    <dbReference type="NCBI Taxonomy" id="51239"/>
    <lineage>
        <taxon>Eukaryota</taxon>
        <taxon>Viridiplantae</taxon>
        <taxon>Streptophyta</taxon>
        <taxon>Embryophyta</taxon>
        <taxon>Tracheophyta</taxon>
        <taxon>Spermatophyta</taxon>
        <taxon>Magnoliopsida</taxon>
        <taxon>Liliopsida</taxon>
        <taxon>Asparagales</taxon>
        <taxon>Orchidaceae</taxon>
        <taxon>Vanilloideae</taxon>
        <taxon>Vanilleae</taxon>
        <taxon>Vanilla</taxon>
    </lineage>
</organism>
<dbReference type="GO" id="GO:0052861">
    <property type="term" value="F:endo-1,3(4)-beta-glucanase activity"/>
    <property type="evidence" value="ECO:0007669"/>
    <property type="project" value="InterPro"/>
</dbReference>
<evidence type="ECO:0000256" key="6">
    <source>
        <dbReference type="ARBA" id="ARBA00023295"/>
    </source>
</evidence>
<evidence type="ECO:0000256" key="4">
    <source>
        <dbReference type="ARBA" id="ARBA00022801"/>
    </source>
</evidence>
<evidence type="ECO:0000256" key="7">
    <source>
        <dbReference type="ARBA" id="ARBA00023316"/>
    </source>
</evidence>